<name>A0A3E4YJY1_9FIRM</name>
<dbReference type="AlphaFoldDB" id="A0A3E4YJY1"/>
<dbReference type="RefSeq" id="WP_008117774.1">
    <property type="nucleotide sequence ID" value="NZ_QSTP01000001.1"/>
</dbReference>
<organism evidence="1 2">
    <name type="scientific">Agathobacter rectalis</name>
    <dbReference type="NCBI Taxonomy" id="39491"/>
    <lineage>
        <taxon>Bacteria</taxon>
        <taxon>Bacillati</taxon>
        <taxon>Bacillota</taxon>
        <taxon>Clostridia</taxon>
        <taxon>Lachnospirales</taxon>
        <taxon>Lachnospiraceae</taxon>
        <taxon>Agathobacter</taxon>
    </lineage>
</organism>
<accession>A0A3E4YJY1</accession>
<proteinExistence type="predicted"/>
<dbReference type="Pfam" id="PF05135">
    <property type="entry name" value="Phage_connect_1"/>
    <property type="match status" value="1"/>
</dbReference>
<dbReference type="CDD" id="cd08054">
    <property type="entry name" value="gp6"/>
    <property type="match status" value="1"/>
</dbReference>
<dbReference type="InterPro" id="IPR006450">
    <property type="entry name" value="Phage_HK97_gp6-like"/>
</dbReference>
<dbReference type="NCBIfam" id="TIGR01560">
    <property type="entry name" value="put_DNA_pack"/>
    <property type="match status" value="1"/>
</dbReference>
<dbReference type="InterPro" id="IPR021146">
    <property type="entry name" value="Phage_gp6-like_head-tail"/>
</dbReference>
<evidence type="ECO:0000313" key="1">
    <source>
        <dbReference type="EMBL" id="RGM75010.1"/>
    </source>
</evidence>
<dbReference type="EMBL" id="QSTP01000001">
    <property type="protein sequence ID" value="RGM75010.1"/>
    <property type="molecule type" value="Genomic_DNA"/>
</dbReference>
<protein>
    <submittedName>
        <fullName evidence="1">Phage gp6-like head-tail connector protein</fullName>
    </submittedName>
</protein>
<dbReference type="Proteomes" id="UP000260758">
    <property type="component" value="Unassembled WGS sequence"/>
</dbReference>
<comment type="caution">
    <text evidence="1">The sequence shown here is derived from an EMBL/GenBank/DDBJ whole genome shotgun (WGS) entry which is preliminary data.</text>
</comment>
<sequence>MFVTLEEAKGYLRVDSSDEDELILRLMETSDRLILDVTRQPPEELKEYESVVRTAELYVIAYLYEHREEADHKTMTETLKYLFFGIRREIF</sequence>
<reference evidence="1 2" key="1">
    <citation type="submission" date="2018-08" db="EMBL/GenBank/DDBJ databases">
        <title>A genome reference for cultivated species of the human gut microbiota.</title>
        <authorList>
            <person name="Zou Y."/>
            <person name="Xue W."/>
            <person name="Luo G."/>
        </authorList>
    </citation>
    <scope>NUCLEOTIDE SEQUENCE [LARGE SCALE GENOMIC DNA]</scope>
    <source>
        <strain evidence="1 2">OM07-13</strain>
    </source>
</reference>
<dbReference type="Gene3D" id="1.10.3230.30">
    <property type="entry name" value="Phage gp6-like head-tail connector protein"/>
    <property type="match status" value="1"/>
</dbReference>
<evidence type="ECO:0000313" key="2">
    <source>
        <dbReference type="Proteomes" id="UP000260758"/>
    </source>
</evidence>
<gene>
    <name evidence="1" type="ORF">DXB99_00335</name>
</gene>